<dbReference type="SMART" id="SM00116">
    <property type="entry name" value="CBS"/>
    <property type="match status" value="2"/>
</dbReference>
<dbReference type="PANTHER" id="PTHR43080">
    <property type="entry name" value="CBS DOMAIN-CONTAINING PROTEIN CBSX3, MITOCHONDRIAL"/>
    <property type="match status" value="1"/>
</dbReference>
<evidence type="ECO:0000256" key="1">
    <source>
        <dbReference type="ARBA" id="ARBA00023122"/>
    </source>
</evidence>
<dbReference type="InterPro" id="IPR051257">
    <property type="entry name" value="Diverse_CBS-Domain"/>
</dbReference>
<keyword evidence="1" id="KW-0129">CBS domain</keyword>
<organism evidence="3">
    <name type="scientific">hydrothermal vent metagenome</name>
    <dbReference type="NCBI Taxonomy" id="652676"/>
    <lineage>
        <taxon>unclassified sequences</taxon>
        <taxon>metagenomes</taxon>
        <taxon>ecological metagenomes</taxon>
    </lineage>
</organism>
<accession>A0A160TEI7</accession>
<feature type="domain" description="CBS" evidence="2">
    <location>
        <begin position="8"/>
        <end position="64"/>
    </location>
</feature>
<proteinExistence type="predicted"/>
<sequence>MKTVSDIMITELFTLTPLCTLLDAERLMREHHVRHIPIIDDNRHLVGLLSQKEFLREAFRITDKFGAHHLQEYFSRTEIGSCVSNDATKVAPDLTLKEAGETLRQEKQGCLLVTDAEGKLLGIVTSQDFVRLAIQLLSSS</sequence>
<dbReference type="AlphaFoldDB" id="A0A160TEI7"/>
<dbReference type="SUPFAM" id="SSF54631">
    <property type="entry name" value="CBS-domain pair"/>
    <property type="match status" value="1"/>
</dbReference>
<evidence type="ECO:0000259" key="2">
    <source>
        <dbReference type="PROSITE" id="PS51371"/>
    </source>
</evidence>
<gene>
    <name evidence="3" type="ORF">MGWOODY_Tha1804</name>
</gene>
<dbReference type="Gene3D" id="3.10.580.10">
    <property type="entry name" value="CBS-domain"/>
    <property type="match status" value="1"/>
</dbReference>
<dbReference type="PROSITE" id="PS51371">
    <property type="entry name" value="CBS"/>
    <property type="match status" value="2"/>
</dbReference>
<dbReference type="PANTHER" id="PTHR43080:SF2">
    <property type="entry name" value="CBS DOMAIN-CONTAINING PROTEIN"/>
    <property type="match status" value="1"/>
</dbReference>
<dbReference type="InterPro" id="IPR000644">
    <property type="entry name" value="CBS_dom"/>
</dbReference>
<dbReference type="InterPro" id="IPR046342">
    <property type="entry name" value="CBS_dom_sf"/>
</dbReference>
<evidence type="ECO:0000313" key="3">
    <source>
        <dbReference type="EMBL" id="CUS42481.1"/>
    </source>
</evidence>
<feature type="domain" description="CBS" evidence="2">
    <location>
        <begin position="83"/>
        <end position="139"/>
    </location>
</feature>
<dbReference type="Pfam" id="PF00571">
    <property type="entry name" value="CBS"/>
    <property type="match status" value="2"/>
</dbReference>
<name>A0A160TEI7_9ZZZZ</name>
<protein>
    <submittedName>
        <fullName evidence="3">CBS domain protein</fullName>
    </submittedName>
</protein>
<reference evidence="3" key="1">
    <citation type="submission" date="2015-10" db="EMBL/GenBank/DDBJ databases">
        <authorList>
            <person name="Gilbert D.G."/>
        </authorList>
    </citation>
    <scope>NUCLEOTIDE SEQUENCE</scope>
</reference>
<dbReference type="EMBL" id="CZQC01000067">
    <property type="protein sequence ID" value="CUS42481.1"/>
    <property type="molecule type" value="Genomic_DNA"/>
</dbReference>